<evidence type="ECO:0000256" key="15">
    <source>
        <dbReference type="SAM" id="MobiDB-lite"/>
    </source>
</evidence>
<feature type="domain" description="Helicase ATP-binding" evidence="17">
    <location>
        <begin position="883"/>
        <end position="1064"/>
    </location>
</feature>
<dbReference type="InterPro" id="IPR001650">
    <property type="entry name" value="Helicase_C-like"/>
</dbReference>
<evidence type="ECO:0000256" key="2">
    <source>
        <dbReference type="ARBA" id="ARBA00005446"/>
    </source>
</evidence>
<feature type="compositionally biased region" description="Polar residues" evidence="15">
    <location>
        <begin position="1422"/>
        <end position="1431"/>
    </location>
</feature>
<keyword evidence="7" id="KW-0067">ATP-binding</keyword>
<feature type="region of interest" description="Disordered" evidence="15">
    <location>
        <begin position="620"/>
        <end position="649"/>
    </location>
</feature>
<evidence type="ECO:0000259" key="16">
    <source>
        <dbReference type="PROSITE" id="PS50967"/>
    </source>
</evidence>
<dbReference type="OrthoDB" id="10261556at2759"/>
<dbReference type="CDD" id="cd18794">
    <property type="entry name" value="SF2_C_RecQ"/>
    <property type="match status" value="1"/>
</dbReference>
<feature type="domain" description="Helicase C-terminal" evidence="18">
    <location>
        <begin position="1086"/>
        <end position="1235"/>
    </location>
</feature>
<evidence type="ECO:0000256" key="6">
    <source>
        <dbReference type="ARBA" id="ARBA00022806"/>
    </source>
</evidence>
<dbReference type="GO" id="GO:0003677">
    <property type="term" value="F:DNA binding"/>
    <property type="evidence" value="ECO:0007669"/>
    <property type="project" value="UniProtKB-KW"/>
</dbReference>
<dbReference type="NCBIfam" id="TIGR00614">
    <property type="entry name" value="recQ_fam"/>
    <property type="match status" value="1"/>
</dbReference>
<comment type="subcellular location">
    <subcellularLocation>
        <location evidence="1">Nucleus</location>
    </subcellularLocation>
</comment>
<accession>A0A8E2E2M0</accession>
<feature type="compositionally biased region" description="Polar residues" evidence="15">
    <location>
        <begin position="1661"/>
        <end position="1680"/>
    </location>
</feature>
<evidence type="ECO:0000256" key="9">
    <source>
        <dbReference type="ARBA" id="ARBA00023204"/>
    </source>
</evidence>
<evidence type="ECO:0000256" key="12">
    <source>
        <dbReference type="ARBA" id="ARBA00034617"/>
    </source>
</evidence>
<keyword evidence="6" id="KW-0347">Helicase</keyword>
<dbReference type="Pfam" id="PF00271">
    <property type="entry name" value="Helicase_C"/>
    <property type="match status" value="1"/>
</dbReference>
<dbReference type="GO" id="GO:0005634">
    <property type="term" value="C:nucleus"/>
    <property type="evidence" value="ECO:0007669"/>
    <property type="project" value="UniProtKB-SubCell"/>
</dbReference>
<dbReference type="InterPro" id="IPR011545">
    <property type="entry name" value="DEAD/DEAH_box_helicase_dom"/>
</dbReference>
<dbReference type="InterPro" id="IPR004589">
    <property type="entry name" value="DNA_helicase_ATP-dep_RecQ"/>
</dbReference>
<feature type="compositionally biased region" description="Acidic residues" evidence="15">
    <location>
        <begin position="364"/>
        <end position="373"/>
    </location>
</feature>
<dbReference type="InterPro" id="IPR002121">
    <property type="entry name" value="HRDC_dom"/>
</dbReference>
<keyword evidence="20" id="KW-1185">Reference proteome</keyword>
<feature type="region of interest" description="Disordered" evidence="15">
    <location>
        <begin position="411"/>
        <end position="476"/>
    </location>
</feature>
<feature type="compositionally biased region" description="Gly residues" evidence="15">
    <location>
        <begin position="1730"/>
        <end position="1757"/>
    </location>
</feature>
<feature type="compositionally biased region" description="Polar residues" evidence="15">
    <location>
        <begin position="447"/>
        <end position="470"/>
    </location>
</feature>
<feature type="compositionally biased region" description="Low complexity" evidence="15">
    <location>
        <begin position="1714"/>
        <end position="1729"/>
    </location>
</feature>
<dbReference type="PROSITE" id="PS50967">
    <property type="entry name" value="HRDC"/>
    <property type="match status" value="1"/>
</dbReference>
<feature type="region of interest" description="Disordered" evidence="15">
    <location>
        <begin position="31"/>
        <end position="109"/>
    </location>
</feature>
<dbReference type="GO" id="GO:0005737">
    <property type="term" value="C:cytoplasm"/>
    <property type="evidence" value="ECO:0007669"/>
    <property type="project" value="TreeGrafter"/>
</dbReference>
<feature type="region of interest" description="Disordered" evidence="15">
    <location>
        <begin position="197"/>
        <end position="393"/>
    </location>
</feature>
<dbReference type="Gene3D" id="3.40.50.300">
    <property type="entry name" value="P-loop containing nucleotide triphosphate hydrolases"/>
    <property type="match status" value="2"/>
</dbReference>
<dbReference type="GO" id="GO:0000724">
    <property type="term" value="P:double-strand break repair via homologous recombination"/>
    <property type="evidence" value="ECO:0007669"/>
    <property type="project" value="UniProtKB-ARBA"/>
</dbReference>
<dbReference type="GO" id="GO:0016787">
    <property type="term" value="F:hydrolase activity"/>
    <property type="evidence" value="ECO:0007669"/>
    <property type="project" value="UniProtKB-KW"/>
</dbReference>
<feature type="compositionally biased region" description="Polar residues" evidence="15">
    <location>
        <begin position="63"/>
        <end position="73"/>
    </location>
</feature>
<dbReference type="Gene3D" id="1.10.150.80">
    <property type="entry name" value="HRDC domain"/>
    <property type="match status" value="1"/>
</dbReference>
<feature type="region of interest" description="Disordered" evidence="15">
    <location>
        <begin position="135"/>
        <end position="158"/>
    </location>
</feature>
<feature type="compositionally biased region" description="Polar residues" evidence="15">
    <location>
        <begin position="700"/>
        <end position="718"/>
    </location>
</feature>
<evidence type="ECO:0000313" key="19">
    <source>
        <dbReference type="EMBL" id="OCK76225.1"/>
    </source>
</evidence>
<dbReference type="PROSITE" id="PS00690">
    <property type="entry name" value="DEAH_ATP_HELICASE"/>
    <property type="match status" value="1"/>
</dbReference>
<dbReference type="GO" id="GO:0005694">
    <property type="term" value="C:chromosome"/>
    <property type="evidence" value="ECO:0007669"/>
    <property type="project" value="TreeGrafter"/>
</dbReference>
<feature type="compositionally biased region" description="Polar residues" evidence="15">
    <location>
        <begin position="31"/>
        <end position="49"/>
    </location>
</feature>
<dbReference type="InterPro" id="IPR002464">
    <property type="entry name" value="DNA/RNA_helicase_DEAH_CS"/>
</dbReference>
<dbReference type="PANTHER" id="PTHR13710:SF153">
    <property type="entry name" value="RECQ-LIKE DNA HELICASE BLM"/>
    <property type="match status" value="1"/>
</dbReference>
<feature type="region of interest" description="Disordered" evidence="15">
    <location>
        <begin position="1661"/>
        <end position="1763"/>
    </location>
</feature>
<feature type="compositionally biased region" description="Basic residues" evidence="15">
    <location>
        <begin position="217"/>
        <end position="226"/>
    </location>
</feature>
<feature type="compositionally biased region" description="Low complexity" evidence="15">
    <location>
        <begin position="1681"/>
        <end position="1698"/>
    </location>
</feature>
<dbReference type="InterPro" id="IPR018982">
    <property type="entry name" value="RQC_domain"/>
</dbReference>
<dbReference type="Pfam" id="PF00270">
    <property type="entry name" value="DEAD"/>
    <property type="match status" value="1"/>
</dbReference>
<evidence type="ECO:0000256" key="1">
    <source>
        <dbReference type="ARBA" id="ARBA00004123"/>
    </source>
</evidence>
<evidence type="ECO:0000256" key="4">
    <source>
        <dbReference type="ARBA" id="ARBA00022763"/>
    </source>
</evidence>
<organism evidence="19 20">
    <name type="scientific">Lepidopterella palustris CBS 459.81</name>
    <dbReference type="NCBI Taxonomy" id="1314670"/>
    <lineage>
        <taxon>Eukaryota</taxon>
        <taxon>Fungi</taxon>
        <taxon>Dikarya</taxon>
        <taxon>Ascomycota</taxon>
        <taxon>Pezizomycotina</taxon>
        <taxon>Dothideomycetes</taxon>
        <taxon>Pleosporomycetidae</taxon>
        <taxon>Mytilinidiales</taxon>
        <taxon>Argynnaceae</taxon>
        <taxon>Lepidopterella</taxon>
    </lineage>
</organism>
<keyword evidence="10" id="KW-0413">Isomerase</keyword>
<evidence type="ECO:0000256" key="8">
    <source>
        <dbReference type="ARBA" id="ARBA00023125"/>
    </source>
</evidence>
<keyword evidence="14" id="KW-0175">Coiled coil</keyword>
<dbReference type="GO" id="GO:0006260">
    <property type="term" value="P:DNA replication"/>
    <property type="evidence" value="ECO:0007669"/>
    <property type="project" value="InterPro"/>
</dbReference>
<reference evidence="19 20" key="1">
    <citation type="journal article" date="2016" name="Nat. Commun.">
        <title>Ectomycorrhizal ecology is imprinted in the genome of the dominant symbiotic fungus Cenococcum geophilum.</title>
        <authorList>
            <consortium name="DOE Joint Genome Institute"/>
            <person name="Peter M."/>
            <person name="Kohler A."/>
            <person name="Ohm R.A."/>
            <person name="Kuo A."/>
            <person name="Krutzmann J."/>
            <person name="Morin E."/>
            <person name="Arend M."/>
            <person name="Barry K.W."/>
            <person name="Binder M."/>
            <person name="Choi C."/>
            <person name="Clum A."/>
            <person name="Copeland A."/>
            <person name="Grisel N."/>
            <person name="Haridas S."/>
            <person name="Kipfer T."/>
            <person name="LaButti K."/>
            <person name="Lindquist E."/>
            <person name="Lipzen A."/>
            <person name="Maire R."/>
            <person name="Meier B."/>
            <person name="Mihaltcheva S."/>
            <person name="Molinier V."/>
            <person name="Murat C."/>
            <person name="Poggeler S."/>
            <person name="Quandt C.A."/>
            <person name="Sperisen C."/>
            <person name="Tritt A."/>
            <person name="Tisserant E."/>
            <person name="Crous P.W."/>
            <person name="Henrissat B."/>
            <person name="Nehls U."/>
            <person name="Egli S."/>
            <person name="Spatafora J.W."/>
            <person name="Grigoriev I.V."/>
            <person name="Martin F.M."/>
        </authorList>
    </citation>
    <scope>NUCLEOTIDE SEQUENCE [LARGE SCALE GENOMIC DNA]</scope>
    <source>
        <strain evidence="19 20">CBS 459.81</strain>
    </source>
</reference>
<dbReference type="PROSITE" id="PS51194">
    <property type="entry name" value="HELICASE_CTER"/>
    <property type="match status" value="1"/>
</dbReference>
<dbReference type="EC" id="5.6.2.4" evidence="13"/>
<feature type="region of interest" description="Disordered" evidence="15">
    <location>
        <begin position="1404"/>
        <end position="1439"/>
    </location>
</feature>
<feature type="compositionally biased region" description="Polar residues" evidence="15">
    <location>
        <begin position="821"/>
        <end position="845"/>
    </location>
</feature>
<feature type="region of interest" description="Disordered" evidence="15">
    <location>
        <begin position="820"/>
        <end position="851"/>
    </location>
</feature>
<dbReference type="FunFam" id="1.10.10.10:FF:000495">
    <property type="entry name" value="RecQ family helicase MusN"/>
    <property type="match status" value="1"/>
</dbReference>
<dbReference type="InterPro" id="IPR010997">
    <property type="entry name" value="HRDC-like_sf"/>
</dbReference>
<dbReference type="InterPro" id="IPR036388">
    <property type="entry name" value="WH-like_DNA-bd_sf"/>
</dbReference>
<feature type="compositionally biased region" description="Polar residues" evidence="15">
    <location>
        <begin position="628"/>
        <end position="641"/>
    </location>
</feature>
<dbReference type="InterPro" id="IPR032284">
    <property type="entry name" value="RecQ_Zn-bd"/>
</dbReference>
<dbReference type="EMBL" id="KV745231">
    <property type="protein sequence ID" value="OCK76225.1"/>
    <property type="molecule type" value="Genomic_DNA"/>
</dbReference>
<dbReference type="FunFam" id="3.40.50.300:FF:001975">
    <property type="entry name" value="ATP-dependent DNA helicase"/>
    <property type="match status" value="1"/>
</dbReference>
<dbReference type="SMART" id="SM00490">
    <property type="entry name" value="HELICc"/>
    <property type="match status" value="1"/>
</dbReference>
<dbReference type="SUPFAM" id="SSF47819">
    <property type="entry name" value="HRDC-like"/>
    <property type="match status" value="1"/>
</dbReference>
<evidence type="ECO:0000256" key="5">
    <source>
        <dbReference type="ARBA" id="ARBA00022801"/>
    </source>
</evidence>
<dbReference type="PANTHER" id="PTHR13710">
    <property type="entry name" value="DNA HELICASE RECQ FAMILY MEMBER"/>
    <property type="match status" value="1"/>
</dbReference>
<evidence type="ECO:0000256" key="7">
    <source>
        <dbReference type="ARBA" id="ARBA00022840"/>
    </source>
</evidence>
<feature type="compositionally biased region" description="Polar residues" evidence="15">
    <location>
        <begin position="375"/>
        <end position="393"/>
    </location>
</feature>
<proteinExistence type="inferred from homology"/>
<feature type="coiled-coil region" evidence="14">
    <location>
        <begin position="543"/>
        <end position="570"/>
    </location>
</feature>
<feature type="compositionally biased region" description="Basic and acidic residues" evidence="15">
    <location>
        <begin position="1481"/>
        <end position="1498"/>
    </location>
</feature>
<dbReference type="InterPro" id="IPR027417">
    <property type="entry name" value="P-loop_NTPase"/>
</dbReference>
<evidence type="ECO:0000256" key="13">
    <source>
        <dbReference type="ARBA" id="ARBA00034808"/>
    </source>
</evidence>
<keyword evidence="8" id="KW-0238">DNA-binding</keyword>
<keyword evidence="4" id="KW-0227">DNA damage</keyword>
<feature type="compositionally biased region" description="Low complexity" evidence="15">
    <location>
        <begin position="1409"/>
        <end position="1419"/>
    </location>
</feature>
<feature type="compositionally biased region" description="Basic and acidic residues" evidence="15">
    <location>
        <begin position="685"/>
        <end position="695"/>
    </location>
</feature>
<feature type="compositionally biased region" description="Polar residues" evidence="15">
    <location>
        <begin position="425"/>
        <end position="435"/>
    </location>
</feature>
<dbReference type="Pfam" id="PF16124">
    <property type="entry name" value="RecQ_Zn_bind"/>
    <property type="match status" value="1"/>
</dbReference>
<evidence type="ECO:0000256" key="14">
    <source>
        <dbReference type="SAM" id="Coils"/>
    </source>
</evidence>
<dbReference type="SMART" id="SM00487">
    <property type="entry name" value="DEXDc"/>
    <property type="match status" value="1"/>
</dbReference>
<comment type="similarity">
    <text evidence="2">Belongs to the helicase family. RecQ subfamily.</text>
</comment>
<sequence length="1763" mass="195708">MTRNNLNEHLAWLLSEKPFIPSSLAVLSFNSEVPPSSTTRSGVSTSDSGPESELNHATDATHVHQSSTGTIPTATRPLHPTRLQNLSRGKETAPDMARLRTAPGSSAKPRLMMQCLQSQSSTPSDFSPNRIQIAAHTNDNQTNYPTTRQPTTANTSCPTLHTSGSVLRLPSNQVTKLEGVDAIDLTGDSQLLLSSSPVAVQKSKKRKSDEFESNLHQRSRSTRKKISAPETLPQNGGSGEFTSIDAIINDPPPPYSTLAQYRTEHSEDEPEDWREGDFQTEPLFPVDHDEEEYFFTETRITTETRKRRSLSRVPSDTMSPAPKLSKRDPNPSPMKAEASFPKYGGGPPSSWQSNKRRAITDSVADSEDEDEYGTLETQPDFSFQASVNSPNVSPTCRRLVQEGFIVKSEVASSLPQRRSPIKPTKISSSQQTVKLASSAAAVKINPSPFQRDSPSKSQIIPDSPNLSEKQPTLPEDEREGKALLELFLKISASDLRRTLEATSSSLQAKSAESVPYYLSGELPSELQEQTTQLINKKQSLVRLLVLKEQCGKHEEKMRKLSERMMAAIQNVGIPNQTDVDEGKEVIATIRKIKMEIFSLLGSAGLLEILRAQQISDEQSSEKSKVVVHSTQITPTSENPTTRALPASSAVEQTQYVKQTQVPLKESWTPARQIWFAPSPAPFESSPERKDQDFQAKKSNHSNTLNHTVPSFEASSSSPKRFGGKVQALAVPCHNENTVQVSTGERSEEQNAGYCTPDEYPFDDDENLFSTVMGTPPTRVEEYEDGFDQDYEQEMLDIAEDVETKANKTVFDWKANSRDVFSETSGNQGRQQHTIARTPPKKSQPTKPGINQDLMKYRWSPDVKQVLKTRFHLRGFRPNQLEAINATLSGKDVFVLMPTGGGKSLCYQLPSVVTSGKTRGVTIVISPLLSLMEDQVNHLKALNIQALMINGDSSPDARKFITTALRDPNVEKFIQLLYVTPEMLSKNQTMVNAFKDLHARGRLARIVIDEAHCVSQWGHDFRPDYKALGEVRRQFTGVPVMALTATATQMVKKDVMFNLGIDGCEVFTQSFNRPNLSYEILKKGKDLLNSIAETIKGKYRGKSGIVYCLSRKTCEDVATKLREIHKIKAYHYHAGLEAQERSTIQKQWQQGTYDVIVATIAFGMGIDKPDVRFVIHHSLPKSLEGYYQETGRAGRDGKRSGCYLYYGYQDTNVIRRMIDEGDGSWEQKERQREMLRNVVQFCENRSDCRRVQVLKYFSESFRREDCNNSCDNCKSDCIFESRDVTDYAAAAVSLVSKLQERKVTLLHCVDVFRGGKGKKINSHAELEEYGFGADLERGDVERLFHQLLDENALAERSVMNKAGFASNYLLLGKRSDDYLKRRKRVNLQVRISPNGKAKAAKSITKKPAKKGTTGVAAAKPDYPSTNVSSPIQAASKRRNRHVVNDEDGEGEIELHNNGYAHDDFVVNDDSFDTEDGEDDGFEPVREKQAGRTSKSDKTRVLGPPITVDQRVASLNEMQRIVLENFMVYAKPMALEIMVNKGLRSQPFSDTILREMGIELPTTPDQMLRLQGINPEMVRLHGKKFISLTKQSKQIYEKHQQKDKEQQDEVLEDPNREIVNLVSESEAEEESNYSSSVFDEEDEPLVQSQYFAPPEVEAFNKQASQFEPSKSLPPQHTSTSSRYPAKGGAKSKGGWSKSGYSKGGRRPSGGGYTRNRSAAGISKKGSGRKSAAGGGRSSSGVGGGGSRRGGGGSGGGFGAIGMMPT</sequence>
<dbReference type="Pfam" id="PF09382">
    <property type="entry name" value="RQC"/>
    <property type="match status" value="1"/>
</dbReference>
<dbReference type="GO" id="GO:0005524">
    <property type="term" value="F:ATP binding"/>
    <property type="evidence" value="ECO:0007669"/>
    <property type="project" value="UniProtKB-KW"/>
</dbReference>
<protein>
    <recommendedName>
        <fullName evidence="13">DNA 3'-5' helicase</fullName>
        <ecNumber evidence="13">5.6.2.4</ecNumber>
    </recommendedName>
</protein>
<dbReference type="Proteomes" id="UP000250266">
    <property type="component" value="Unassembled WGS sequence"/>
</dbReference>
<gene>
    <name evidence="19" type="ORF">K432DRAFT_336094</name>
</gene>
<dbReference type="Gene3D" id="1.10.10.10">
    <property type="entry name" value="Winged helix-like DNA-binding domain superfamily/Winged helix DNA-binding domain"/>
    <property type="match status" value="1"/>
</dbReference>
<evidence type="ECO:0000256" key="11">
    <source>
        <dbReference type="ARBA" id="ARBA00023242"/>
    </source>
</evidence>
<feature type="region of interest" description="Disordered" evidence="15">
    <location>
        <begin position="677"/>
        <end position="719"/>
    </location>
</feature>
<evidence type="ECO:0000259" key="17">
    <source>
        <dbReference type="PROSITE" id="PS51192"/>
    </source>
</evidence>
<comment type="catalytic activity">
    <reaction evidence="12">
        <text>Couples ATP hydrolysis with the unwinding of duplex DNA by translocating in the 3'-5' direction.</text>
        <dbReference type="EC" id="5.6.2.4"/>
    </reaction>
</comment>
<feature type="region of interest" description="Disordered" evidence="15">
    <location>
        <begin position="1467"/>
        <end position="1500"/>
    </location>
</feature>
<evidence type="ECO:0000256" key="10">
    <source>
        <dbReference type="ARBA" id="ARBA00023235"/>
    </source>
</evidence>
<feature type="domain" description="HRDC" evidence="16">
    <location>
        <begin position="1514"/>
        <end position="1597"/>
    </location>
</feature>
<dbReference type="GO" id="GO:0009378">
    <property type="term" value="F:four-way junction helicase activity"/>
    <property type="evidence" value="ECO:0007669"/>
    <property type="project" value="TreeGrafter"/>
</dbReference>
<evidence type="ECO:0000313" key="20">
    <source>
        <dbReference type="Proteomes" id="UP000250266"/>
    </source>
</evidence>
<keyword evidence="3" id="KW-0547">Nucleotide-binding</keyword>
<keyword evidence="5" id="KW-0378">Hydrolase</keyword>
<dbReference type="FunFam" id="3.40.50.300:FF:000537">
    <property type="entry name" value="Bloom syndrome RecQ-like helicase"/>
    <property type="match status" value="1"/>
</dbReference>
<dbReference type="PROSITE" id="PS51192">
    <property type="entry name" value="HELICASE_ATP_BIND_1"/>
    <property type="match status" value="1"/>
</dbReference>
<feature type="compositionally biased region" description="Basic and acidic residues" evidence="15">
    <location>
        <begin position="53"/>
        <end position="62"/>
    </location>
</feature>
<dbReference type="InterPro" id="IPR044876">
    <property type="entry name" value="HRDC_dom_sf"/>
</dbReference>
<evidence type="ECO:0000256" key="3">
    <source>
        <dbReference type="ARBA" id="ARBA00022741"/>
    </source>
</evidence>
<dbReference type="SUPFAM" id="SSF52540">
    <property type="entry name" value="P-loop containing nucleoside triphosphate hydrolases"/>
    <property type="match status" value="2"/>
</dbReference>
<feature type="region of interest" description="Disordered" evidence="15">
    <location>
        <begin position="1619"/>
        <end position="1642"/>
    </location>
</feature>
<evidence type="ECO:0000259" key="18">
    <source>
        <dbReference type="PROSITE" id="PS51194"/>
    </source>
</evidence>
<keyword evidence="11" id="KW-0539">Nucleus</keyword>
<keyword evidence="9" id="KW-0234">DNA repair</keyword>
<dbReference type="InterPro" id="IPR014001">
    <property type="entry name" value="Helicase_ATP-bd"/>
</dbReference>
<name>A0A8E2E2M0_9PEZI</name>
<dbReference type="SMART" id="SM00956">
    <property type="entry name" value="RQC"/>
    <property type="match status" value="1"/>
</dbReference>
<dbReference type="GO" id="GO:0043138">
    <property type="term" value="F:3'-5' DNA helicase activity"/>
    <property type="evidence" value="ECO:0007669"/>
    <property type="project" value="UniProtKB-EC"/>
</dbReference>
<feature type="compositionally biased region" description="Acidic residues" evidence="15">
    <location>
        <begin position="1467"/>
        <end position="1480"/>
    </location>
</feature>